<dbReference type="GO" id="GO:0006412">
    <property type="term" value="P:translation"/>
    <property type="evidence" value="ECO:0007669"/>
    <property type="project" value="UniProtKB-KW"/>
</dbReference>
<dbReference type="KEGG" id="aram:KAR29_03715"/>
<protein>
    <recommendedName>
        <fullName evidence="4">Cys-tRNA(Pro)/Cys-tRNA(Cys) deacylase</fullName>
        <ecNumber evidence="4">4.2.-.-</ecNumber>
    </recommendedName>
</protein>
<keyword evidence="3 4" id="KW-0456">Lyase</keyword>
<dbReference type="EMBL" id="CP072943">
    <property type="protein sequence ID" value="QTX33027.1"/>
    <property type="molecule type" value="Genomic_DNA"/>
</dbReference>
<dbReference type="AlphaFoldDB" id="A0A9Q7F0E0"/>
<sequence>MKKTNAARVLDRMKIAYELGEYAFDEEHLGAEHVAAEIGLPLDQVFKTLVARGDGREVVMACVPGSGDLDLKALAALAGFKKVEMVPLKEVQPLTGYIRGGVSPLAPKKAYRLFIDASALSFPFISVSAGQRGLQIKVAPGDLVAATGALVGSLVKDR</sequence>
<evidence type="ECO:0000313" key="7">
    <source>
        <dbReference type="Proteomes" id="UP000671879"/>
    </source>
</evidence>
<feature type="domain" description="YbaK/aminoacyl-tRNA synthetase-associated" evidence="5">
    <location>
        <begin position="30"/>
        <end position="144"/>
    </location>
</feature>
<evidence type="ECO:0000256" key="4">
    <source>
        <dbReference type="PIRNR" id="PIRNR006181"/>
    </source>
</evidence>
<evidence type="ECO:0000256" key="3">
    <source>
        <dbReference type="ARBA" id="ARBA00023239"/>
    </source>
</evidence>
<dbReference type="InterPro" id="IPR007214">
    <property type="entry name" value="YbaK/aa-tRNA-synth-assoc-dom"/>
</dbReference>
<dbReference type="Proteomes" id="UP000671879">
    <property type="component" value="Chromosome"/>
</dbReference>
<proteinExistence type="inferred from homology"/>
<dbReference type="EC" id="4.2.-.-" evidence="4"/>
<dbReference type="Pfam" id="PF04073">
    <property type="entry name" value="tRNA_edit"/>
    <property type="match status" value="1"/>
</dbReference>
<name>A0A9Q7F0E0_9BACT</name>
<gene>
    <name evidence="6" type="primary">ybaK</name>
    <name evidence="6" type="ORF">KAR29_03715</name>
</gene>
<dbReference type="PANTHER" id="PTHR30411">
    <property type="entry name" value="CYTOPLASMIC PROTEIN"/>
    <property type="match status" value="1"/>
</dbReference>
<dbReference type="GO" id="GO:0016829">
    <property type="term" value="F:lyase activity"/>
    <property type="evidence" value="ECO:0007669"/>
    <property type="project" value="UniProtKB-KW"/>
</dbReference>
<dbReference type="NCBIfam" id="TIGR00011">
    <property type="entry name" value="YbaK_EbsC"/>
    <property type="match status" value="1"/>
</dbReference>
<dbReference type="PIRSF" id="PIRSF006181">
    <property type="entry name" value="EbsC_YbaK"/>
    <property type="match status" value="1"/>
</dbReference>
<reference evidence="7" key="1">
    <citation type="submission" date="2021-04" db="EMBL/GenBank/DDBJ databases">
        <title>A novel Synergistetes isolate from a pyrite-forming mixed culture.</title>
        <authorList>
            <person name="Bunk B."/>
            <person name="Sproer C."/>
            <person name="Spring S."/>
            <person name="Pester M."/>
        </authorList>
    </citation>
    <scope>NUCLEOTIDE SEQUENCE [LARGE SCALE GENOMIC DNA]</scope>
    <source>
        <strain evidence="7">J.5.4.2-T.3.5.2</strain>
    </source>
</reference>
<evidence type="ECO:0000313" key="6">
    <source>
        <dbReference type="EMBL" id="QTX33027.1"/>
    </source>
</evidence>
<evidence type="ECO:0000256" key="1">
    <source>
        <dbReference type="ARBA" id="ARBA00009798"/>
    </source>
</evidence>
<dbReference type="Gene3D" id="3.90.960.10">
    <property type="entry name" value="YbaK/aminoacyl-tRNA synthetase-associated domain"/>
    <property type="match status" value="1"/>
</dbReference>
<organism evidence="6 7">
    <name type="scientific">Aminithiophilus ramosus</name>
    <dbReference type="NCBI Taxonomy" id="3029084"/>
    <lineage>
        <taxon>Bacteria</taxon>
        <taxon>Thermotogati</taxon>
        <taxon>Synergistota</taxon>
        <taxon>Synergistia</taxon>
        <taxon>Synergistales</taxon>
        <taxon>Aminithiophilaceae</taxon>
        <taxon>Aminithiophilus</taxon>
    </lineage>
</organism>
<keyword evidence="2 4" id="KW-0648">Protein biosynthesis</keyword>
<dbReference type="PANTHER" id="PTHR30411:SF0">
    <property type="entry name" value="CYS-TRNA(PRO)_CYS-TRNA(CYS) DEACYLASE YBAK"/>
    <property type="match status" value="1"/>
</dbReference>
<comment type="similarity">
    <text evidence="1 4">Belongs to the prolyl-tRNA editing family. YbaK/EbsC subfamily.</text>
</comment>
<dbReference type="RefSeq" id="WP_274374296.1">
    <property type="nucleotide sequence ID" value="NZ_CP072943.1"/>
</dbReference>
<evidence type="ECO:0000259" key="5">
    <source>
        <dbReference type="Pfam" id="PF04073"/>
    </source>
</evidence>
<accession>A0A9Q7F0E0</accession>
<dbReference type="CDD" id="cd00002">
    <property type="entry name" value="YbaK_deacylase"/>
    <property type="match status" value="1"/>
</dbReference>
<evidence type="ECO:0000256" key="2">
    <source>
        <dbReference type="ARBA" id="ARBA00022917"/>
    </source>
</evidence>
<dbReference type="InterPro" id="IPR004369">
    <property type="entry name" value="Prolyl-tRNA_editing_YbaK/EbsC"/>
</dbReference>
<dbReference type="SUPFAM" id="SSF55826">
    <property type="entry name" value="YbaK/ProRS associated domain"/>
    <property type="match status" value="1"/>
</dbReference>
<keyword evidence="7" id="KW-1185">Reference proteome</keyword>
<dbReference type="GO" id="GO:0002161">
    <property type="term" value="F:aminoacyl-tRNA deacylase activity"/>
    <property type="evidence" value="ECO:0007669"/>
    <property type="project" value="InterPro"/>
</dbReference>
<dbReference type="InterPro" id="IPR036754">
    <property type="entry name" value="YbaK/aa-tRNA-synt-asso_dom_sf"/>
</dbReference>